<organism evidence="1">
    <name type="scientific">uncultured Thermomicrobiales bacterium</name>
    <dbReference type="NCBI Taxonomy" id="1645740"/>
    <lineage>
        <taxon>Bacteria</taxon>
        <taxon>Pseudomonadati</taxon>
        <taxon>Thermomicrobiota</taxon>
        <taxon>Thermomicrobia</taxon>
        <taxon>Thermomicrobiales</taxon>
        <taxon>environmental samples</taxon>
    </lineage>
</organism>
<sequence>CARGSRRGGRSATRWRSWAASYRTSAAAFARHRGRTRCWQALTGHACRRAVVVGKA</sequence>
<feature type="non-terminal residue" evidence="1">
    <location>
        <position position="1"/>
    </location>
</feature>
<feature type="non-terminal residue" evidence="1">
    <location>
        <position position="56"/>
    </location>
</feature>
<dbReference type="EMBL" id="CADCWM010001138">
    <property type="protein sequence ID" value="CAA9588915.1"/>
    <property type="molecule type" value="Genomic_DNA"/>
</dbReference>
<gene>
    <name evidence="1" type="ORF">AVDCRST_MAG88-4474</name>
</gene>
<reference evidence="1" key="1">
    <citation type="submission" date="2020-02" db="EMBL/GenBank/DDBJ databases">
        <authorList>
            <person name="Meier V. D."/>
        </authorList>
    </citation>
    <scope>NUCLEOTIDE SEQUENCE</scope>
    <source>
        <strain evidence="1">AVDCRST_MAG88</strain>
    </source>
</reference>
<protein>
    <submittedName>
        <fullName evidence="1">Uncharacterized protein</fullName>
    </submittedName>
</protein>
<accession>A0A6J4VTU2</accession>
<name>A0A6J4VTU2_9BACT</name>
<proteinExistence type="predicted"/>
<evidence type="ECO:0000313" key="1">
    <source>
        <dbReference type="EMBL" id="CAA9588915.1"/>
    </source>
</evidence>
<dbReference type="AlphaFoldDB" id="A0A6J4VTU2"/>